<sequence length="97" mass="10513">MRFSFKMLLMVLTAFFLIGLLSLQGVFAQEIKKPRPVASPFLGEEEGAVNASRSFQANIAGSFKKDCPKGIKLVVDAVNGPFFDIQSAIDFALDGAK</sequence>
<protein>
    <submittedName>
        <fullName evidence="1">Uncharacterized protein</fullName>
    </submittedName>
</protein>
<reference evidence="1" key="1">
    <citation type="journal article" date="2014" name="Front. Microbiol.">
        <title>High frequency of phylogenetically diverse reductive dehalogenase-homologous genes in deep subseafloor sedimentary metagenomes.</title>
        <authorList>
            <person name="Kawai M."/>
            <person name="Futagami T."/>
            <person name="Toyoda A."/>
            <person name="Takaki Y."/>
            <person name="Nishi S."/>
            <person name="Hori S."/>
            <person name="Arai W."/>
            <person name="Tsubouchi T."/>
            <person name="Morono Y."/>
            <person name="Uchiyama I."/>
            <person name="Ito T."/>
            <person name="Fujiyama A."/>
            <person name="Inagaki F."/>
            <person name="Takami H."/>
        </authorList>
    </citation>
    <scope>NUCLEOTIDE SEQUENCE</scope>
    <source>
        <strain evidence="1">Expedition CK06-06</strain>
    </source>
</reference>
<feature type="non-terminal residue" evidence="1">
    <location>
        <position position="97"/>
    </location>
</feature>
<dbReference type="EMBL" id="BARW01041187">
    <property type="protein sequence ID" value="GAJ22992.1"/>
    <property type="molecule type" value="Genomic_DNA"/>
</dbReference>
<gene>
    <name evidence="1" type="ORF">S12H4_61820</name>
</gene>
<evidence type="ECO:0000313" key="1">
    <source>
        <dbReference type="EMBL" id="GAJ22992.1"/>
    </source>
</evidence>
<organism evidence="1">
    <name type="scientific">marine sediment metagenome</name>
    <dbReference type="NCBI Taxonomy" id="412755"/>
    <lineage>
        <taxon>unclassified sequences</taxon>
        <taxon>metagenomes</taxon>
        <taxon>ecological metagenomes</taxon>
    </lineage>
</organism>
<dbReference type="AlphaFoldDB" id="X1VRA5"/>
<proteinExistence type="predicted"/>
<accession>X1VRA5</accession>
<comment type="caution">
    <text evidence="1">The sequence shown here is derived from an EMBL/GenBank/DDBJ whole genome shotgun (WGS) entry which is preliminary data.</text>
</comment>
<name>X1VRA5_9ZZZZ</name>